<sequence length="236" mass="26600">MFGPFKIPGTLEMGDLKLEVARGENHIFYRRRLLGEEVEKKISAKGKKEFIIHPTPPIRTPKNISNHLMIDFERPLVIEPKSACSVFLTFPLEIGVFAEARKKIRLLDVFSLGPPKYALYGEPTGGIICRSWSSEVHFSSPEALPFVEGVMELAIVNHTSEWTETANAVFDSKSMKIFHSPDRAVMKAHMKLRDKGTAETGFAKKARPRGMKRSLEIRNESRLKIAPGSFVMEFGL</sequence>
<reference evidence="1" key="1">
    <citation type="submission" date="2019-01" db="EMBL/GenBank/DDBJ databases">
        <authorList>
            <consortium name="Genoscope - CEA"/>
            <person name="William W."/>
        </authorList>
    </citation>
    <scope>NUCLEOTIDE SEQUENCE</scope>
    <source>
        <strain evidence="1">CR-1</strain>
    </source>
</reference>
<accession>A0A484HE64</accession>
<dbReference type="AlphaFoldDB" id="A0A484HE64"/>
<dbReference type="Pfam" id="PF04254">
    <property type="entry name" value="DUF432"/>
    <property type="match status" value="1"/>
</dbReference>
<name>A0A484HE64_9BACT</name>
<dbReference type="InterPro" id="IPR007366">
    <property type="entry name" value="DUF432"/>
</dbReference>
<proteinExistence type="predicted"/>
<protein>
    <recommendedName>
        <fullName evidence="2">DUF432 domain-containing protein</fullName>
    </recommendedName>
</protein>
<organism evidence="1">
    <name type="scientific">uncultured Desulfobacteraceae bacterium</name>
    <dbReference type="NCBI Taxonomy" id="218296"/>
    <lineage>
        <taxon>Bacteria</taxon>
        <taxon>Pseudomonadati</taxon>
        <taxon>Thermodesulfobacteriota</taxon>
        <taxon>Desulfobacteria</taxon>
        <taxon>Desulfobacterales</taxon>
        <taxon>Desulfobacteraceae</taxon>
        <taxon>environmental samples</taxon>
    </lineage>
</organism>
<evidence type="ECO:0008006" key="2">
    <source>
        <dbReference type="Google" id="ProtNLM"/>
    </source>
</evidence>
<gene>
    <name evidence="1" type="ORF">EPICR_180050</name>
</gene>
<dbReference type="PIRSF" id="PIRSF019202">
    <property type="entry name" value="UCP019202"/>
    <property type="match status" value="1"/>
</dbReference>
<evidence type="ECO:0000313" key="1">
    <source>
        <dbReference type="EMBL" id="VEN73496.1"/>
    </source>
</evidence>
<dbReference type="EMBL" id="CAACVI010000010">
    <property type="protein sequence ID" value="VEN73496.1"/>
    <property type="molecule type" value="Genomic_DNA"/>
</dbReference>